<dbReference type="AlphaFoldDB" id="A0A4U8TBK7"/>
<dbReference type="NCBIfam" id="TIGR01352">
    <property type="entry name" value="tonB_Cterm"/>
    <property type="match status" value="1"/>
</dbReference>
<keyword evidence="8 11" id="KW-1133">Transmembrane helix</keyword>
<evidence type="ECO:0000256" key="6">
    <source>
        <dbReference type="ARBA" id="ARBA00022692"/>
    </source>
</evidence>
<dbReference type="PANTHER" id="PTHR33446:SF2">
    <property type="entry name" value="PROTEIN TONB"/>
    <property type="match status" value="1"/>
</dbReference>
<dbReference type="SUPFAM" id="SSF74653">
    <property type="entry name" value="TolA/TonB C-terminal domain"/>
    <property type="match status" value="1"/>
</dbReference>
<dbReference type="InterPro" id="IPR037682">
    <property type="entry name" value="TonB_C"/>
</dbReference>
<comment type="caution">
    <text evidence="13">The sequence shown here is derived from an EMBL/GenBank/DDBJ whole genome shotgun (WGS) entry which is preliminary data.</text>
</comment>
<keyword evidence="5" id="KW-0997">Cell inner membrane</keyword>
<keyword evidence="9 11" id="KW-0472">Membrane</keyword>
<evidence type="ECO:0000256" key="3">
    <source>
        <dbReference type="ARBA" id="ARBA00022448"/>
    </source>
</evidence>
<evidence type="ECO:0000256" key="1">
    <source>
        <dbReference type="ARBA" id="ARBA00004383"/>
    </source>
</evidence>
<evidence type="ECO:0000256" key="8">
    <source>
        <dbReference type="ARBA" id="ARBA00022989"/>
    </source>
</evidence>
<keyword evidence="4" id="KW-1003">Cell membrane</keyword>
<evidence type="ECO:0000256" key="2">
    <source>
        <dbReference type="ARBA" id="ARBA00006555"/>
    </source>
</evidence>
<name>A0A4U8TBK7_9HELI</name>
<evidence type="ECO:0000259" key="12">
    <source>
        <dbReference type="PROSITE" id="PS52015"/>
    </source>
</evidence>
<comment type="subcellular location">
    <subcellularLocation>
        <location evidence="1">Cell inner membrane</location>
        <topology evidence="1">Single-pass membrane protein</topology>
        <orientation evidence="1">Periplasmic side</orientation>
    </subcellularLocation>
</comment>
<feature type="domain" description="TonB C-terminal" evidence="12">
    <location>
        <begin position="154"/>
        <end position="253"/>
    </location>
</feature>
<dbReference type="EMBL" id="JRPR02000001">
    <property type="protein sequence ID" value="TLD97291.1"/>
    <property type="molecule type" value="Genomic_DNA"/>
</dbReference>
<dbReference type="RefSeq" id="WP_052057788.1">
    <property type="nucleotide sequence ID" value="NZ_JRPR02000001.1"/>
</dbReference>
<keyword evidence="3" id="KW-0813">Transport</keyword>
<dbReference type="Proteomes" id="UP000029733">
    <property type="component" value="Unassembled WGS sequence"/>
</dbReference>
<dbReference type="InterPro" id="IPR006260">
    <property type="entry name" value="TonB/TolA_C"/>
</dbReference>
<gene>
    <name evidence="13" type="ORF">LS71_000610</name>
</gene>
<keyword evidence="6 11" id="KW-0812">Transmembrane</keyword>
<dbReference type="GO" id="GO:0098797">
    <property type="term" value="C:plasma membrane protein complex"/>
    <property type="evidence" value="ECO:0007669"/>
    <property type="project" value="TreeGrafter"/>
</dbReference>
<proteinExistence type="inferred from homology"/>
<organism evidence="13 14">
    <name type="scientific">Helicobacter jaachi</name>
    <dbReference type="NCBI Taxonomy" id="1677920"/>
    <lineage>
        <taxon>Bacteria</taxon>
        <taxon>Pseudomonadati</taxon>
        <taxon>Campylobacterota</taxon>
        <taxon>Epsilonproteobacteria</taxon>
        <taxon>Campylobacterales</taxon>
        <taxon>Helicobacteraceae</taxon>
        <taxon>Helicobacter</taxon>
    </lineage>
</organism>
<protein>
    <submittedName>
        <fullName evidence="13">Energy transducer TonB</fullName>
    </submittedName>
</protein>
<evidence type="ECO:0000256" key="4">
    <source>
        <dbReference type="ARBA" id="ARBA00022475"/>
    </source>
</evidence>
<accession>A0A4U8TBK7</accession>
<dbReference type="PANTHER" id="PTHR33446">
    <property type="entry name" value="PROTEIN TONB-RELATED"/>
    <property type="match status" value="1"/>
</dbReference>
<dbReference type="Pfam" id="PF03544">
    <property type="entry name" value="TonB_C"/>
    <property type="match status" value="1"/>
</dbReference>
<evidence type="ECO:0000256" key="11">
    <source>
        <dbReference type="SAM" id="Phobius"/>
    </source>
</evidence>
<evidence type="ECO:0000256" key="10">
    <source>
        <dbReference type="SAM" id="MobiDB-lite"/>
    </source>
</evidence>
<feature type="transmembrane region" description="Helical" evidence="11">
    <location>
        <begin position="6"/>
        <end position="23"/>
    </location>
</feature>
<evidence type="ECO:0000313" key="14">
    <source>
        <dbReference type="Proteomes" id="UP000029733"/>
    </source>
</evidence>
<dbReference type="PROSITE" id="PS52015">
    <property type="entry name" value="TONB_CTD"/>
    <property type="match status" value="1"/>
</dbReference>
<feature type="region of interest" description="Disordered" evidence="10">
    <location>
        <begin position="103"/>
        <end position="145"/>
    </location>
</feature>
<reference evidence="13 14" key="1">
    <citation type="journal article" date="2014" name="Genome Announc.">
        <title>Draft genome sequences of eight enterohepatic helicobacter species isolated from both laboratory and wild rodents.</title>
        <authorList>
            <person name="Sheh A."/>
            <person name="Shen Z."/>
            <person name="Fox J.G."/>
        </authorList>
    </citation>
    <scope>NUCLEOTIDE SEQUENCE [LARGE SCALE GENOMIC DNA]</scope>
    <source>
        <strain evidence="13 14">MIT 09-6949</strain>
    </source>
</reference>
<dbReference type="InterPro" id="IPR051045">
    <property type="entry name" value="TonB-dependent_transducer"/>
</dbReference>
<dbReference type="GO" id="GO:0015031">
    <property type="term" value="P:protein transport"/>
    <property type="evidence" value="ECO:0007669"/>
    <property type="project" value="UniProtKB-KW"/>
</dbReference>
<evidence type="ECO:0000256" key="9">
    <source>
        <dbReference type="ARBA" id="ARBA00023136"/>
    </source>
</evidence>
<dbReference type="GO" id="GO:0055085">
    <property type="term" value="P:transmembrane transport"/>
    <property type="evidence" value="ECO:0007669"/>
    <property type="project" value="InterPro"/>
</dbReference>
<keyword evidence="7" id="KW-0653">Protein transport</keyword>
<dbReference type="GO" id="GO:0031992">
    <property type="term" value="F:energy transducer activity"/>
    <property type="evidence" value="ECO:0007669"/>
    <property type="project" value="TreeGrafter"/>
</dbReference>
<evidence type="ECO:0000256" key="5">
    <source>
        <dbReference type="ARBA" id="ARBA00022519"/>
    </source>
</evidence>
<comment type="similarity">
    <text evidence="2">Belongs to the TonB family.</text>
</comment>
<dbReference type="OrthoDB" id="5330166at2"/>
<sequence>MKWAFGFGFSIMLHGVFVAWILYKKPAQDIDTGGMSGEIAQSFASVMTFTTLPIGELKKQTTESAVSAVSASKSIKTPQALAKESLTQSNIALRADKKINIKQEQKSQVKPTNAQVAQDVDSKTQDTSLSAPKASTQDKVTSPVSGDSQNIIETYQGLLAAHISKYKQYPNASILANEEGTSVVAIRIDENGNVLFVALRKSSGYGALDSESVALFKRASPLPKPPNDLLNGKSVLSFTLPVYFVINKSANKGL</sequence>
<dbReference type="Gene3D" id="3.30.1150.10">
    <property type="match status" value="1"/>
</dbReference>
<keyword evidence="14" id="KW-1185">Reference proteome</keyword>
<evidence type="ECO:0000313" key="13">
    <source>
        <dbReference type="EMBL" id="TLD97291.1"/>
    </source>
</evidence>
<evidence type="ECO:0000256" key="7">
    <source>
        <dbReference type="ARBA" id="ARBA00022927"/>
    </source>
</evidence>
<feature type="compositionally biased region" description="Polar residues" evidence="10">
    <location>
        <begin position="125"/>
        <end position="145"/>
    </location>
</feature>